<protein>
    <recommendedName>
        <fullName evidence="6">Chromosome partition protein Smc</fullName>
    </recommendedName>
</protein>
<dbReference type="AlphaFoldDB" id="A0A5C6A9R5"/>
<keyword evidence="5" id="KW-1185">Reference proteome</keyword>
<sequence length="486" mass="52522" precursor="true">MSLLRATCLGAALLAIAASATAAEVASDQQQVAIGYERLETLALRIADAVEATDAARADQIRTAIGEARSVGIGDRFDKVIGLLERERYTAARRDQTELATQLEELLRLVMADPNAARLEEERRRLEKLQREIRAALREQRSLRSRTQRGEIAELAERQRDLADRVERLREPAEETDRLNGQSGDDAPTEPGDAPGEGETPPEGSGAEAGEKGPSIAGRLESAGESMRGAEEKLAGEDASAEEEQLEAQRDLEAAQREAEQRLKQLREEEQQRRLASLAERLRRMHEAQTGLVTDTQNRVDDLQSDAAPADSRAGQLAAAKLAGRQGDVGASAEQALRVVRADGSSRVFDDALSQTVDDIRSAEDRLRQGLIDATTVALERLVADALTEMIAAVDESLDDLDKQRQPPKGAPQAQQGGDPGLVSKLAELRMIRAIQARLMRQTEVWRSAAETGEAPAAEVAERLDGLAAEQRRLAVAAEAVAGGAP</sequence>
<evidence type="ECO:0000313" key="5">
    <source>
        <dbReference type="Proteomes" id="UP000317421"/>
    </source>
</evidence>
<feature type="compositionally biased region" description="Basic and acidic residues" evidence="2">
    <location>
        <begin position="247"/>
        <end position="261"/>
    </location>
</feature>
<feature type="coiled-coil region" evidence="1">
    <location>
        <begin position="116"/>
        <end position="146"/>
    </location>
</feature>
<feature type="compositionally biased region" description="Low complexity" evidence="2">
    <location>
        <begin position="189"/>
        <end position="214"/>
    </location>
</feature>
<evidence type="ECO:0008006" key="6">
    <source>
        <dbReference type="Google" id="ProtNLM"/>
    </source>
</evidence>
<dbReference type="EMBL" id="SJPR01000004">
    <property type="protein sequence ID" value="TWT96097.1"/>
    <property type="molecule type" value="Genomic_DNA"/>
</dbReference>
<feature type="compositionally biased region" description="Low complexity" evidence="2">
    <location>
        <begin position="407"/>
        <end position="417"/>
    </location>
</feature>
<organism evidence="4 5">
    <name type="scientific">Botrimarina colliarenosi</name>
    <dbReference type="NCBI Taxonomy" id="2528001"/>
    <lineage>
        <taxon>Bacteria</taxon>
        <taxon>Pseudomonadati</taxon>
        <taxon>Planctomycetota</taxon>
        <taxon>Planctomycetia</taxon>
        <taxon>Pirellulales</taxon>
        <taxon>Lacipirellulaceae</taxon>
        <taxon>Botrimarina</taxon>
    </lineage>
</organism>
<feature type="region of interest" description="Disordered" evidence="2">
    <location>
        <begin position="169"/>
        <end position="261"/>
    </location>
</feature>
<name>A0A5C6A9R5_9BACT</name>
<gene>
    <name evidence="4" type="ORF">Pla108_31790</name>
</gene>
<dbReference type="Proteomes" id="UP000317421">
    <property type="component" value="Unassembled WGS sequence"/>
</dbReference>
<keyword evidence="3" id="KW-0732">Signal</keyword>
<evidence type="ECO:0000313" key="4">
    <source>
        <dbReference type="EMBL" id="TWT96097.1"/>
    </source>
</evidence>
<evidence type="ECO:0000256" key="1">
    <source>
        <dbReference type="SAM" id="Coils"/>
    </source>
</evidence>
<feature type="chain" id="PRO_5022811693" description="Chromosome partition protein Smc" evidence="3">
    <location>
        <begin position="23"/>
        <end position="486"/>
    </location>
</feature>
<feature type="region of interest" description="Disordered" evidence="2">
    <location>
        <begin position="400"/>
        <end position="421"/>
    </location>
</feature>
<evidence type="ECO:0000256" key="3">
    <source>
        <dbReference type="SAM" id="SignalP"/>
    </source>
</evidence>
<keyword evidence="1" id="KW-0175">Coiled coil</keyword>
<evidence type="ECO:0000256" key="2">
    <source>
        <dbReference type="SAM" id="MobiDB-lite"/>
    </source>
</evidence>
<dbReference type="OrthoDB" id="258964at2"/>
<dbReference type="RefSeq" id="WP_146445884.1">
    <property type="nucleotide sequence ID" value="NZ_SJPR01000004.1"/>
</dbReference>
<reference evidence="4 5" key="1">
    <citation type="submission" date="2019-02" db="EMBL/GenBank/DDBJ databases">
        <title>Deep-cultivation of Planctomycetes and their phenomic and genomic characterization uncovers novel biology.</title>
        <authorList>
            <person name="Wiegand S."/>
            <person name="Jogler M."/>
            <person name="Boedeker C."/>
            <person name="Pinto D."/>
            <person name="Vollmers J."/>
            <person name="Rivas-Marin E."/>
            <person name="Kohn T."/>
            <person name="Peeters S.H."/>
            <person name="Heuer A."/>
            <person name="Rast P."/>
            <person name="Oberbeckmann S."/>
            <person name="Bunk B."/>
            <person name="Jeske O."/>
            <person name="Meyerdierks A."/>
            <person name="Storesund J.E."/>
            <person name="Kallscheuer N."/>
            <person name="Luecker S."/>
            <person name="Lage O.M."/>
            <person name="Pohl T."/>
            <person name="Merkel B.J."/>
            <person name="Hornburger P."/>
            <person name="Mueller R.-W."/>
            <person name="Bruemmer F."/>
            <person name="Labrenz M."/>
            <person name="Spormann A.M."/>
            <person name="Op Den Camp H."/>
            <person name="Overmann J."/>
            <person name="Amann R."/>
            <person name="Jetten M.S.M."/>
            <person name="Mascher T."/>
            <person name="Medema M.H."/>
            <person name="Devos D.P."/>
            <person name="Kaster A.-K."/>
            <person name="Ovreas L."/>
            <person name="Rohde M."/>
            <person name="Galperin M.Y."/>
            <person name="Jogler C."/>
        </authorList>
    </citation>
    <scope>NUCLEOTIDE SEQUENCE [LARGE SCALE GENOMIC DNA]</scope>
    <source>
        <strain evidence="4 5">Pla108</strain>
    </source>
</reference>
<feature type="signal peptide" evidence="3">
    <location>
        <begin position="1"/>
        <end position="22"/>
    </location>
</feature>
<accession>A0A5C6A9R5</accession>
<proteinExistence type="predicted"/>
<feature type="compositionally biased region" description="Basic and acidic residues" evidence="2">
    <location>
        <begin position="169"/>
        <end position="178"/>
    </location>
</feature>
<comment type="caution">
    <text evidence="4">The sequence shown here is derived from an EMBL/GenBank/DDBJ whole genome shotgun (WGS) entry which is preliminary data.</text>
</comment>